<sequence length="159" mass="18026">MSNSDTDEEYSLGSLGSDTDISTDEYFIESDDGSDISSCRDWMPLCLNNLPPAPPRFLFQPPQVDRDLTVDESLMLYKGRLGWIQYMPLKRFRFGIKTFMLCESKTGYIFSSIIYTGKGTKIDTDFEHLGMSGQVVMSLMKPLLGKGYCLITDNYYTSP</sequence>
<accession>A0AAV1Z9B0</accession>
<dbReference type="Proteomes" id="UP001497382">
    <property type="component" value="Unassembled WGS sequence"/>
</dbReference>
<dbReference type="EMBL" id="CAXIEN010000031">
    <property type="protein sequence ID" value="CAL1268065.1"/>
    <property type="molecule type" value="Genomic_DNA"/>
</dbReference>
<dbReference type="Pfam" id="PF13843">
    <property type="entry name" value="DDE_Tnp_1_7"/>
    <property type="match status" value="1"/>
</dbReference>
<evidence type="ECO:0000313" key="3">
    <source>
        <dbReference type="Proteomes" id="UP001497382"/>
    </source>
</evidence>
<evidence type="ECO:0000313" key="2">
    <source>
        <dbReference type="EMBL" id="CAL1268065.1"/>
    </source>
</evidence>
<proteinExistence type="predicted"/>
<feature type="domain" description="PiggyBac transposable element-derived protein" evidence="1">
    <location>
        <begin position="65"/>
        <end position="159"/>
    </location>
</feature>
<gene>
    <name evidence="2" type="ORF">LARSCL_LOCUS3973</name>
</gene>
<name>A0AAV1Z9B0_9ARAC</name>
<comment type="caution">
    <text evidence="2">The sequence shown here is derived from an EMBL/GenBank/DDBJ whole genome shotgun (WGS) entry which is preliminary data.</text>
</comment>
<keyword evidence="3" id="KW-1185">Reference proteome</keyword>
<dbReference type="InterPro" id="IPR029526">
    <property type="entry name" value="PGBD"/>
</dbReference>
<dbReference type="AlphaFoldDB" id="A0AAV1Z9B0"/>
<evidence type="ECO:0000259" key="1">
    <source>
        <dbReference type="Pfam" id="PF13843"/>
    </source>
</evidence>
<dbReference type="PANTHER" id="PTHR46599:SF3">
    <property type="entry name" value="PIGGYBAC TRANSPOSABLE ELEMENT-DERIVED PROTEIN 4"/>
    <property type="match status" value="1"/>
</dbReference>
<protein>
    <recommendedName>
        <fullName evidence="1">PiggyBac transposable element-derived protein domain-containing protein</fullName>
    </recommendedName>
</protein>
<reference evidence="2 3" key="1">
    <citation type="submission" date="2024-04" db="EMBL/GenBank/DDBJ databases">
        <authorList>
            <person name="Rising A."/>
            <person name="Reimegard J."/>
            <person name="Sonavane S."/>
            <person name="Akerstrom W."/>
            <person name="Nylinder S."/>
            <person name="Hedman E."/>
            <person name="Kallberg Y."/>
        </authorList>
    </citation>
    <scope>NUCLEOTIDE SEQUENCE [LARGE SCALE GENOMIC DNA]</scope>
</reference>
<organism evidence="2 3">
    <name type="scientific">Larinioides sclopetarius</name>
    <dbReference type="NCBI Taxonomy" id="280406"/>
    <lineage>
        <taxon>Eukaryota</taxon>
        <taxon>Metazoa</taxon>
        <taxon>Ecdysozoa</taxon>
        <taxon>Arthropoda</taxon>
        <taxon>Chelicerata</taxon>
        <taxon>Arachnida</taxon>
        <taxon>Araneae</taxon>
        <taxon>Araneomorphae</taxon>
        <taxon>Entelegynae</taxon>
        <taxon>Araneoidea</taxon>
        <taxon>Araneidae</taxon>
        <taxon>Larinioides</taxon>
    </lineage>
</organism>
<dbReference type="PANTHER" id="PTHR46599">
    <property type="entry name" value="PIGGYBAC TRANSPOSABLE ELEMENT-DERIVED PROTEIN 4"/>
    <property type="match status" value="1"/>
</dbReference>